<dbReference type="AlphaFoldDB" id="A0A9P7N7J1"/>
<accession>A0A9P7N7J1</accession>
<proteinExistence type="predicted"/>
<reference evidence="2" key="1">
    <citation type="journal article" date="2020" name="bioRxiv">
        <title>Whole genome comparisons of ergot fungi reveals the divergence and evolution of species within the genus Claviceps are the result of varying mechanisms driving genome evolution and host range expansion.</title>
        <authorList>
            <person name="Wyka S.A."/>
            <person name="Mondo S.J."/>
            <person name="Liu M."/>
            <person name="Dettman J."/>
            <person name="Nalam V."/>
            <person name="Broders K.D."/>
        </authorList>
    </citation>
    <scope>NUCLEOTIDE SEQUENCE</scope>
    <source>
        <strain evidence="2">CCC 602</strain>
    </source>
</reference>
<evidence type="ECO:0000313" key="3">
    <source>
        <dbReference type="Proteomes" id="UP000748025"/>
    </source>
</evidence>
<evidence type="ECO:0000256" key="1">
    <source>
        <dbReference type="SAM" id="MobiDB-lite"/>
    </source>
</evidence>
<name>A0A9P7N7J1_9HYPO</name>
<dbReference type="EMBL" id="SRPW01002277">
    <property type="protein sequence ID" value="KAG5994088.1"/>
    <property type="molecule type" value="Genomic_DNA"/>
</dbReference>
<organism evidence="2 3">
    <name type="scientific">Claviceps pusilla</name>
    <dbReference type="NCBI Taxonomy" id="123648"/>
    <lineage>
        <taxon>Eukaryota</taxon>
        <taxon>Fungi</taxon>
        <taxon>Dikarya</taxon>
        <taxon>Ascomycota</taxon>
        <taxon>Pezizomycotina</taxon>
        <taxon>Sordariomycetes</taxon>
        <taxon>Hypocreomycetidae</taxon>
        <taxon>Hypocreales</taxon>
        <taxon>Clavicipitaceae</taxon>
        <taxon>Claviceps</taxon>
    </lineage>
</organism>
<sequence>MSKGPLKPGWTYQKYRQPRGASEPMRERRDAAYDTAEDRDVTQTKQKKNGDGGRTAGRAGRTVEEN</sequence>
<keyword evidence="3" id="KW-1185">Reference proteome</keyword>
<gene>
    <name evidence="2" type="ORF">E4U43_003326</name>
</gene>
<evidence type="ECO:0000313" key="2">
    <source>
        <dbReference type="EMBL" id="KAG5994088.1"/>
    </source>
</evidence>
<feature type="region of interest" description="Disordered" evidence="1">
    <location>
        <begin position="1"/>
        <end position="66"/>
    </location>
</feature>
<comment type="caution">
    <text evidence="2">The sequence shown here is derived from an EMBL/GenBank/DDBJ whole genome shotgun (WGS) entry which is preliminary data.</text>
</comment>
<feature type="compositionally biased region" description="Basic and acidic residues" evidence="1">
    <location>
        <begin position="24"/>
        <end position="42"/>
    </location>
</feature>
<dbReference type="Proteomes" id="UP000748025">
    <property type="component" value="Unassembled WGS sequence"/>
</dbReference>
<protein>
    <submittedName>
        <fullName evidence="2">Uncharacterized protein</fullName>
    </submittedName>
</protein>